<dbReference type="KEGG" id="vab:WPS_02810"/>
<dbReference type="RefSeq" id="WP_317996077.1">
    <property type="nucleotide sequence ID" value="NZ_AP025523.1"/>
</dbReference>
<dbReference type="EMBL" id="AP025523">
    <property type="protein sequence ID" value="BDE05005.1"/>
    <property type="molecule type" value="Genomic_DNA"/>
</dbReference>
<proteinExistence type="predicted"/>
<organism evidence="1 2">
    <name type="scientific">Vulcanimicrobium alpinum</name>
    <dbReference type="NCBI Taxonomy" id="3016050"/>
    <lineage>
        <taxon>Bacteria</taxon>
        <taxon>Bacillati</taxon>
        <taxon>Vulcanimicrobiota</taxon>
        <taxon>Vulcanimicrobiia</taxon>
        <taxon>Vulcanimicrobiales</taxon>
        <taxon>Vulcanimicrobiaceae</taxon>
        <taxon>Vulcanimicrobium</taxon>
    </lineage>
</organism>
<protein>
    <submittedName>
        <fullName evidence="1">Uncharacterized protein</fullName>
    </submittedName>
</protein>
<keyword evidence="2" id="KW-1185">Reference proteome</keyword>
<evidence type="ECO:0000313" key="2">
    <source>
        <dbReference type="Proteomes" id="UP001317532"/>
    </source>
</evidence>
<evidence type="ECO:0000313" key="1">
    <source>
        <dbReference type="EMBL" id="BDE05005.1"/>
    </source>
</evidence>
<dbReference type="AlphaFoldDB" id="A0AAN1XTN7"/>
<name>A0AAN1XTN7_UNVUL</name>
<reference evidence="1 2" key="1">
    <citation type="journal article" date="2022" name="ISME Commun">
        <title>Vulcanimicrobium alpinus gen. nov. sp. nov., the first cultivated representative of the candidate phylum 'Eremiobacterota', is a metabolically versatile aerobic anoxygenic phototroph.</title>
        <authorList>
            <person name="Yabe S."/>
            <person name="Muto K."/>
            <person name="Abe K."/>
            <person name="Yokota A."/>
            <person name="Staudigel H."/>
            <person name="Tebo B.M."/>
        </authorList>
    </citation>
    <scope>NUCLEOTIDE SEQUENCE [LARGE SCALE GENOMIC DNA]</scope>
    <source>
        <strain evidence="1 2">WC8-2</strain>
    </source>
</reference>
<accession>A0AAN1XTN7</accession>
<gene>
    <name evidence="1" type="ORF">WPS_02810</name>
</gene>
<sequence length="234" mass="24873">MTMVPPPVDLLHRPLSAIVRTYGTPAAVATKDDGQHVAFTDGAARFDAIVDDDGTVHAFDVAMPPGTTYTVDVDGTRRRFTFGATTSLGARDELAASAETEGPNYRVFRQGPESDVVLAFDPKSSLLARVVVGDRATLLRLGYVREGTPQQAALVFVAPKLRHSTVADGSGAHATVVRLDLDRSGVVRNTAIVVPSDDEAFDADLLKRVAHDAYAPAMLGGRGIGASVLREIRH</sequence>
<dbReference type="Proteomes" id="UP001317532">
    <property type="component" value="Chromosome"/>
</dbReference>